<evidence type="ECO:0000256" key="1">
    <source>
        <dbReference type="SAM" id="MobiDB-lite"/>
    </source>
</evidence>
<dbReference type="RefSeq" id="WP_255160517.1">
    <property type="nucleotide sequence ID" value="NZ_CP101497.1"/>
</dbReference>
<organism evidence="2 3">
    <name type="scientific">Microcella humidisoli</name>
    <dbReference type="NCBI Taxonomy" id="2963406"/>
    <lineage>
        <taxon>Bacteria</taxon>
        <taxon>Bacillati</taxon>
        <taxon>Actinomycetota</taxon>
        <taxon>Actinomycetes</taxon>
        <taxon>Micrococcales</taxon>
        <taxon>Microbacteriaceae</taxon>
        <taxon>Microcella</taxon>
    </lineage>
</organism>
<feature type="region of interest" description="Disordered" evidence="1">
    <location>
        <begin position="1"/>
        <end position="25"/>
    </location>
</feature>
<proteinExistence type="predicted"/>
<dbReference type="InterPro" id="IPR027417">
    <property type="entry name" value="P-loop_NTPase"/>
</dbReference>
<evidence type="ECO:0000313" key="3">
    <source>
        <dbReference type="Proteomes" id="UP001060039"/>
    </source>
</evidence>
<dbReference type="EMBL" id="CP101497">
    <property type="protein sequence ID" value="UTT63385.1"/>
    <property type="molecule type" value="Genomic_DNA"/>
</dbReference>
<keyword evidence="2" id="KW-0808">Transferase</keyword>
<gene>
    <name evidence="2" type="ORF">NNL39_04580</name>
</gene>
<protein>
    <submittedName>
        <fullName evidence="2">Nucleoside/nucleotide kinase family protein</fullName>
    </submittedName>
</protein>
<dbReference type="Proteomes" id="UP001060039">
    <property type="component" value="Chromosome"/>
</dbReference>
<sequence>MSGSGVSGSDASGSGTSGSAAPTAGRTPIDLPALAAIVEGMLAARTASAPLLVGLAGAPGAGKSTAAAEFAALLPGSRVLPMDGFHLPQAELVRLGRRERMGAPDTFDVDAFVALLERLRHARGSGSAVRAPGFDRRVEEPVPDAIELLPERRTGDPAGGAAEVGAIIVEGNYLLLREHGWHRVTPLLDVTVGVVLDEVTRHERLIARHIAFGKTPDAARAWALGPDERNAAAIAATLERADHVLAAR</sequence>
<dbReference type="PANTHER" id="PTHR10285">
    <property type="entry name" value="URIDINE KINASE"/>
    <property type="match status" value="1"/>
</dbReference>
<keyword evidence="3" id="KW-1185">Reference proteome</keyword>
<dbReference type="GO" id="GO:0016301">
    <property type="term" value="F:kinase activity"/>
    <property type="evidence" value="ECO:0007669"/>
    <property type="project" value="UniProtKB-KW"/>
</dbReference>
<evidence type="ECO:0000313" key="2">
    <source>
        <dbReference type="EMBL" id="UTT63385.1"/>
    </source>
</evidence>
<dbReference type="SUPFAM" id="SSF52540">
    <property type="entry name" value="P-loop containing nucleoside triphosphate hydrolases"/>
    <property type="match status" value="1"/>
</dbReference>
<keyword evidence="2" id="KW-0418">Kinase</keyword>
<dbReference type="Gene3D" id="3.40.50.300">
    <property type="entry name" value="P-loop containing nucleotide triphosphate hydrolases"/>
    <property type="match status" value="1"/>
</dbReference>
<name>A0ABY5FYJ1_9MICO</name>
<reference evidence="2" key="1">
    <citation type="submission" date="2022-07" db="EMBL/GenBank/DDBJ databases">
        <title>Taxonomic analysis of Microcella humidisoli nov. sp., isolated from riverside soil.</title>
        <authorList>
            <person name="Molina K.M."/>
            <person name="Kim S.B."/>
        </authorList>
    </citation>
    <scope>NUCLEOTIDE SEQUENCE</scope>
    <source>
        <strain evidence="2">MMS21-STM10</strain>
    </source>
</reference>
<accession>A0ABY5FYJ1</accession>